<organism evidence="2 3">
    <name type="scientific">Desulfoscipio geothermicus DSM 3669</name>
    <dbReference type="NCBI Taxonomy" id="1121426"/>
    <lineage>
        <taxon>Bacteria</taxon>
        <taxon>Bacillati</taxon>
        <taxon>Bacillota</taxon>
        <taxon>Clostridia</taxon>
        <taxon>Eubacteriales</taxon>
        <taxon>Desulfallaceae</taxon>
        <taxon>Desulfoscipio</taxon>
    </lineage>
</organism>
<keyword evidence="1" id="KW-0472">Membrane</keyword>
<keyword evidence="3" id="KW-1185">Reference proteome</keyword>
<dbReference type="AlphaFoldDB" id="A0A1I6DDS1"/>
<proteinExistence type="predicted"/>
<gene>
    <name evidence="2" type="ORF">SAMN05660706_10931</name>
</gene>
<sequence>MFDREVSPAGWITLTLTSIALTVPFIFIMKNMADSLHTIAEHKTRISRIKKYGM</sequence>
<keyword evidence="1" id="KW-0812">Transmembrane</keyword>
<dbReference type="STRING" id="39060.SAMN05660706_10931"/>
<name>A0A1I6DDS1_9FIRM</name>
<evidence type="ECO:0000256" key="1">
    <source>
        <dbReference type="SAM" id="Phobius"/>
    </source>
</evidence>
<reference evidence="3" key="1">
    <citation type="submission" date="2016-10" db="EMBL/GenBank/DDBJ databases">
        <authorList>
            <person name="Varghese N."/>
            <person name="Submissions S."/>
        </authorList>
    </citation>
    <scope>NUCLEOTIDE SEQUENCE [LARGE SCALE GENOMIC DNA]</scope>
    <source>
        <strain evidence="3">DSM 3669</strain>
    </source>
</reference>
<dbReference type="RefSeq" id="WP_165608216.1">
    <property type="nucleotide sequence ID" value="NZ_FOYM01000009.1"/>
</dbReference>
<evidence type="ECO:0000313" key="3">
    <source>
        <dbReference type="Proteomes" id="UP000199584"/>
    </source>
</evidence>
<evidence type="ECO:0000313" key="2">
    <source>
        <dbReference type="EMBL" id="SFR03452.1"/>
    </source>
</evidence>
<accession>A0A1I6DDS1</accession>
<protein>
    <submittedName>
        <fullName evidence="2">Uncharacterized protein</fullName>
    </submittedName>
</protein>
<dbReference type="Proteomes" id="UP000199584">
    <property type="component" value="Unassembled WGS sequence"/>
</dbReference>
<keyword evidence="1" id="KW-1133">Transmembrane helix</keyword>
<feature type="transmembrane region" description="Helical" evidence="1">
    <location>
        <begin position="6"/>
        <end position="28"/>
    </location>
</feature>
<dbReference type="EMBL" id="FOYM01000009">
    <property type="protein sequence ID" value="SFR03452.1"/>
    <property type="molecule type" value="Genomic_DNA"/>
</dbReference>